<dbReference type="EMBL" id="JAATWM020000057">
    <property type="protein sequence ID" value="KAF9870181.1"/>
    <property type="molecule type" value="Genomic_DNA"/>
</dbReference>
<proteinExistence type="inferred from homology"/>
<evidence type="ECO:0000256" key="2">
    <source>
        <dbReference type="ARBA" id="ARBA00022630"/>
    </source>
</evidence>
<keyword evidence="3" id="KW-0274">FAD</keyword>
<evidence type="ECO:0000256" key="5">
    <source>
        <dbReference type="ARBA" id="ARBA00023033"/>
    </source>
</evidence>
<dbReference type="RefSeq" id="XP_038739642.1">
    <property type="nucleotide sequence ID" value="XM_038894980.1"/>
</dbReference>
<accession>A0A9P6LEK2</accession>
<dbReference type="PANTHER" id="PTHR13789:SF314">
    <property type="entry name" value="FAD-BINDING DOMAIN-CONTAINING PROTEIN"/>
    <property type="match status" value="1"/>
</dbReference>
<protein>
    <recommendedName>
        <fullName evidence="6">FAD-binding domain-containing protein</fullName>
    </recommendedName>
</protein>
<evidence type="ECO:0000313" key="8">
    <source>
        <dbReference type="Proteomes" id="UP000781932"/>
    </source>
</evidence>
<reference evidence="7" key="2">
    <citation type="submission" date="2020-11" db="EMBL/GenBank/DDBJ databases">
        <title>Whole genome sequencing of Colletotrichum sp.</title>
        <authorList>
            <person name="Li H."/>
        </authorList>
    </citation>
    <scope>NUCLEOTIDE SEQUENCE</scope>
    <source>
        <strain evidence="7">CkLH20</strain>
    </source>
</reference>
<evidence type="ECO:0000259" key="6">
    <source>
        <dbReference type="Pfam" id="PF01494"/>
    </source>
</evidence>
<dbReference type="SUPFAM" id="SSF54373">
    <property type="entry name" value="FAD-linked reductases, C-terminal domain"/>
    <property type="match status" value="1"/>
</dbReference>
<keyword evidence="8" id="KW-1185">Reference proteome</keyword>
<dbReference type="GO" id="GO:0071949">
    <property type="term" value="F:FAD binding"/>
    <property type="evidence" value="ECO:0007669"/>
    <property type="project" value="InterPro"/>
</dbReference>
<dbReference type="GeneID" id="62168054"/>
<feature type="domain" description="FAD-binding" evidence="6">
    <location>
        <begin position="7"/>
        <end position="359"/>
    </location>
</feature>
<dbReference type="AlphaFoldDB" id="A0A9P6LEK2"/>
<comment type="caution">
    <text evidence="7">The sequence shown here is derived from an EMBL/GenBank/DDBJ whole genome shotgun (WGS) entry which is preliminary data.</text>
</comment>
<organism evidence="7 8">
    <name type="scientific">Colletotrichum karsti</name>
    <dbReference type="NCBI Taxonomy" id="1095194"/>
    <lineage>
        <taxon>Eukaryota</taxon>
        <taxon>Fungi</taxon>
        <taxon>Dikarya</taxon>
        <taxon>Ascomycota</taxon>
        <taxon>Pezizomycotina</taxon>
        <taxon>Sordariomycetes</taxon>
        <taxon>Hypocreomycetidae</taxon>
        <taxon>Glomerellales</taxon>
        <taxon>Glomerellaceae</taxon>
        <taxon>Colletotrichum</taxon>
        <taxon>Colletotrichum boninense species complex</taxon>
    </lineage>
</organism>
<evidence type="ECO:0000256" key="4">
    <source>
        <dbReference type="ARBA" id="ARBA00023002"/>
    </source>
</evidence>
<dbReference type="InterPro" id="IPR050493">
    <property type="entry name" value="FAD-dep_Monooxygenase_BioMet"/>
</dbReference>
<dbReference type="InterPro" id="IPR036188">
    <property type="entry name" value="FAD/NAD-bd_sf"/>
</dbReference>
<name>A0A9P6LEK2_9PEZI</name>
<sequence length="389" mass="42053">MSEATSLQVAVIGGGIAGLAAASVLRRAHRVTVYERSATGAQEPGAAVGLGPNGSKMAKALGLSSDVLQAVVSNGFRTFNETGSLLKEQRLDCARVFGSEWWLVHRQDLKDALLDAATNPDLPGCPAEIVYGARATVADADAGIIRLADGSREKVDLVIAVVGQGHPQPVPANLSLYRFTCSRLDMIELLGHLPEPLNCDSGVFLSSFIASDGSNRNVVVYPCQNLQTMNFACAVPDSLLRQSTEESWTKDGDVEELIGHFQDFPQWLQQIIKSLTSVKLYQLRDADPLPTYTKGAVVLLGDAAHPMVPYQGQGANQALEDAEALRPFLQPGVSRDDVGSILKKWDELRRPRASQVQANSRIAAAKVSAEVIMQRMKFNWEYDGVKLDV</sequence>
<comment type="similarity">
    <text evidence="1">Belongs to the paxM FAD-dependent monooxygenase family.</text>
</comment>
<dbReference type="PANTHER" id="PTHR13789">
    <property type="entry name" value="MONOOXYGENASE"/>
    <property type="match status" value="1"/>
</dbReference>
<dbReference type="SUPFAM" id="SSF51905">
    <property type="entry name" value="FAD/NAD(P)-binding domain"/>
    <property type="match status" value="1"/>
</dbReference>
<dbReference type="PRINTS" id="PR00420">
    <property type="entry name" value="RNGMNOXGNASE"/>
</dbReference>
<dbReference type="InterPro" id="IPR002938">
    <property type="entry name" value="FAD-bd"/>
</dbReference>
<dbReference type="OrthoDB" id="40579at2759"/>
<evidence type="ECO:0000313" key="7">
    <source>
        <dbReference type="EMBL" id="KAF9870181.1"/>
    </source>
</evidence>
<dbReference type="Proteomes" id="UP000781932">
    <property type="component" value="Unassembled WGS sequence"/>
</dbReference>
<reference evidence="7" key="1">
    <citation type="submission" date="2020-03" db="EMBL/GenBank/DDBJ databases">
        <authorList>
            <person name="He L."/>
        </authorList>
    </citation>
    <scope>NUCLEOTIDE SEQUENCE</scope>
    <source>
        <strain evidence="7">CkLH20</strain>
    </source>
</reference>
<dbReference type="Pfam" id="PF01494">
    <property type="entry name" value="FAD_binding_3"/>
    <property type="match status" value="1"/>
</dbReference>
<dbReference type="Gene3D" id="3.50.50.60">
    <property type="entry name" value="FAD/NAD(P)-binding domain"/>
    <property type="match status" value="1"/>
</dbReference>
<evidence type="ECO:0000256" key="1">
    <source>
        <dbReference type="ARBA" id="ARBA00007992"/>
    </source>
</evidence>
<keyword evidence="5" id="KW-0503">Monooxygenase</keyword>
<keyword evidence="2" id="KW-0285">Flavoprotein</keyword>
<keyword evidence="4" id="KW-0560">Oxidoreductase</keyword>
<evidence type="ECO:0000256" key="3">
    <source>
        <dbReference type="ARBA" id="ARBA00022827"/>
    </source>
</evidence>
<dbReference type="GO" id="GO:0004497">
    <property type="term" value="F:monooxygenase activity"/>
    <property type="evidence" value="ECO:0007669"/>
    <property type="project" value="UniProtKB-KW"/>
</dbReference>
<gene>
    <name evidence="7" type="ORF">CkaCkLH20_12267</name>
</gene>